<dbReference type="InterPro" id="IPR000228">
    <property type="entry name" value="RNA3'_term_phos_cyc"/>
</dbReference>
<feature type="compositionally biased region" description="Basic residues" evidence="1">
    <location>
        <begin position="374"/>
        <end position="387"/>
    </location>
</feature>
<sequence>MVDGSDAPQRSSRHVHLDGRTLEGGGQLVRNAVALSALTGRPVTIDHVRGNRRGKTGLKSSHAAAIKLLAEISGSKIPDGRVGAQSVTFEPQSSSGHGAVEDTTTPDSLLVPLSNLTIKPEYDIRLATPGSAFLIFQALYPYLLHVGSQAAVDCIRLTITGGTNGSHSLSYDYAVQVMAPNFARLGLPPLSIALHKRGWSTGPVGMGSVIFSIYPFETPGCKNREPNDRGKNPSDNEAAEPPVTTESRFPQIDIMKYQRGKITKIDLTVLATDSTVDGERLPLRKYVEQTARKALRQALATVDPSMFETLSNLNISTDEVHGGKSDQKYSLPIAIHTSEPTSHVSRLYLLIVAHTSTGFRIGHDGLLENIKSHKPDKKKHKNVKKNRPQRDKGGGQQHSELSRISELIEQCVEGFRAELSDEPVTHMKQPPHPAAGNRSPLDAHMRDQIVVFEALGSLGRPRAGPAIPEDERFWTLHTQTAQWVCRRMLGPLQEE</sequence>
<feature type="domain" description="RNA 3'-terminal phosphate cyclase" evidence="2">
    <location>
        <begin position="22"/>
        <end position="490"/>
    </location>
</feature>
<proteinExistence type="predicted"/>
<evidence type="ECO:0000313" key="4">
    <source>
        <dbReference type="Proteomes" id="UP001146351"/>
    </source>
</evidence>
<dbReference type="OrthoDB" id="25029at2759"/>
<reference evidence="3" key="2">
    <citation type="journal article" date="2023" name="IMA Fungus">
        <title>Comparative genomic study of the Penicillium genus elucidates a diverse pangenome and 15 lateral gene transfer events.</title>
        <authorList>
            <person name="Petersen C."/>
            <person name="Sorensen T."/>
            <person name="Nielsen M.R."/>
            <person name="Sondergaard T.E."/>
            <person name="Sorensen J.L."/>
            <person name="Fitzpatrick D.A."/>
            <person name="Frisvad J.C."/>
            <person name="Nielsen K.L."/>
        </authorList>
    </citation>
    <scope>NUCLEOTIDE SEQUENCE</scope>
    <source>
        <strain evidence="3">IBT 21917</strain>
    </source>
</reference>
<dbReference type="GO" id="GO:0003963">
    <property type="term" value="F:RNA-3'-phosphate cyclase activity"/>
    <property type="evidence" value="ECO:0007669"/>
    <property type="project" value="TreeGrafter"/>
</dbReference>
<feature type="region of interest" description="Disordered" evidence="1">
    <location>
        <begin position="370"/>
        <end position="400"/>
    </location>
</feature>
<evidence type="ECO:0000259" key="2">
    <source>
        <dbReference type="Pfam" id="PF01137"/>
    </source>
</evidence>
<keyword evidence="4" id="KW-1185">Reference proteome</keyword>
<protein>
    <recommendedName>
        <fullName evidence="2">RNA 3'-terminal phosphate cyclase domain-containing protein</fullName>
    </recommendedName>
</protein>
<feature type="region of interest" description="Disordered" evidence="1">
    <location>
        <begin position="1"/>
        <end position="22"/>
    </location>
</feature>
<dbReference type="InterPro" id="IPR023797">
    <property type="entry name" value="RNA3'_phos_cyclase_dom"/>
</dbReference>
<reference evidence="3" key="1">
    <citation type="submission" date="2022-11" db="EMBL/GenBank/DDBJ databases">
        <authorList>
            <person name="Petersen C."/>
        </authorList>
    </citation>
    <scope>NUCLEOTIDE SEQUENCE</scope>
    <source>
        <strain evidence="3">IBT 21917</strain>
    </source>
</reference>
<dbReference type="Pfam" id="PF01137">
    <property type="entry name" value="RTC"/>
    <property type="match status" value="1"/>
</dbReference>
<dbReference type="Proteomes" id="UP001146351">
    <property type="component" value="Unassembled WGS sequence"/>
</dbReference>
<dbReference type="EMBL" id="JAPQKO010000001">
    <property type="protein sequence ID" value="KAJ5182603.1"/>
    <property type="molecule type" value="Genomic_DNA"/>
</dbReference>
<dbReference type="Gene3D" id="3.65.10.20">
    <property type="entry name" value="RNA 3'-terminal phosphate cyclase domain"/>
    <property type="match status" value="2"/>
</dbReference>
<dbReference type="SUPFAM" id="SSF55205">
    <property type="entry name" value="EPT/RTPC-like"/>
    <property type="match status" value="1"/>
</dbReference>
<gene>
    <name evidence="3" type="ORF">N7492_000219</name>
</gene>
<dbReference type="GO" id="GO:0006396">
    <property type="term" value="P:RNA processing"/>
    <property type="evidence" value="ECO:0007669"/>
    <property type="project" value="InterPro"/>
</dbReference>
<organism evidence="3 4">
    <name type="scientific">Penicillium capsulatum</name>
    <dbReference type="NCBI Taxonomy" id="69766"/>
    <lineage>
        <taxon>Eukaryota</taxon>
        <taxon>Fungi</taxon>
        <taxon>Dikarya</taxon>
        <taxon>Ascomycota</taxon>
        <taxon>Pezizomycotina</taxon>
        <taxon>Eurotiomycetes</taxon>
        <taxon>Eurotiomycetidae</taxon>
        <taxon>Eurotiales</taxon>
        <taxon>Aspergillaceae</taxon>
        <taxon>Penicillium</taxon>
    </lineage>
</organism>
<dbReference type="PANTHER" id="PTHR11096:SF0">
    <property type="entry name" value="RNA 3'-TERMINAL PHOSPHATE CYCLASE"/>
    <property type="match status" value="1"/>
</dbReference>
<evidence type="ECO:0000256" key="1">
    <source>
        <dbReference type="SAM" id="MobiDB-lite"/>
    </source>
</evidence>
<comment type="caution">
    <text evidence="3">The sequence shown here is derived from an EMBL/GenBank/DDBJ whole genome shotgun (WGS) entry which is preliminary data.</text>
</comment>
<dbReference type="InterPro" id="IPR013792">
    <property type="entry name" value="RNA3'P_cycl/enolpyr_Trfase_a/b"/>
</dbReference>
<dbReference type="AlphaFoldDB" id="A0A9W9LYH6"/>
<dbReference type="GO" id="GO:0005634">
    <property type="term" value="C:nucleus"/>
    <property type="evidence" value="ECO:0007669"/>
    <property type="project" value="TreeGrafter"/>
</dbReference>
<feature type="region of interest" description="Disordered" evidence="1">
    <location>
        <begin position="221"/>
        <end position="245"/>
    </location>
</feature>
<dbReference type="InterPro" id="IPR037136">
    <property type="entry name" value="RNA3'_phos_cyclase_dom_sf"/>
</dbReference>
<name>A0A9W9LYH6_9EURO</name>
<evidence type="ECO:0000313" key="3">
    <source>
        <dbReference type="EMBL" id="KAJ5182603.1"/>
    </source>
</evidence>
<dbReference type="PANTHER" id="PTHR11096">
    <property type="entry name" value="RNA 3' TERMINAL PHOSPHATE CYCLASE"/>
    <property type="match status" value="1"/>
</dbReference>
<accession>A0A9W9LYH6</accession>
<feature type="compositionally biased region" description="Basic and acidic residues" evidence="1">
    <location>
        <begin position="222"/>
        <end position="234"/>
    </location>
</feature>